<dbReference type="PROSITE" id="PS51257">
    <property type="entry name" value="PROKAR_LIPOPROTEIN"/>
    <property type="match status" value="1"/>
</dbReference>
<evidence type="ECO:0000313" key="8">
    <source>
        <dbReference type="EMBL" id="NLR93313.1"/>
    </source>
</evidence>
<dbReference type="InterPro" id="IPR012944">
    <property type="entry name" value="SusD_RagB_dom"/>
</dbReference>
<evidence type="ECO:0000259" key="6">
    <source>
        <dbReference type="Pfam" id="PF07980"/>
    </source>
</evidence>
<evidence type="ECO:0000256" key="3">
    <source>
        <dbReference type="ARBA" id="ARBA00022729"/>
    </source>
</evidence>
<feature type="domain" description="RagB/SusD" evidence="6">
    <location>
        <begin position="355"/>
        <end position="545"/>
    </location>
</feature>
<dbReference type="InterPro" id="IPR033985">
    <property type="entry name" value="SusD-like_N"/>
</dbReference>
<dbReference type="Pfam" id="PF07980">
    <property type="entry name" value="SusD_RagB"/>
    <property type="match status" value="1"/>
</dbReference>
<dbReference type="AlphaFoldDB" id="A0A7X8SN71"/>
<dbReference type="GO" id="GO:0009279">
    <property type="term" value="C:cell outer membrane"/>
    <property type="evidence" value="ECO:0007669"/>
    <property type="project" value="UniProtKB-SubCell"/>
</dbReference>
<keyword evidence="9" id="KW-1185">Reference proteome</keyword>
<comment type="similarity">
    <text evidence="2">Belongs to the SusD family.</text>
</comment>
<evidence type="ECO:0000256" key="1">
    <source>
        <dbReference type="ARBA" id="ARBA00004442"/>
    </source>
</evidence>
<name>A0A7X8SN71_9BACT</name>
<keyword evidence="5" id="KW-0998">Cell outer membrane</keyword>
<protein>
    <submittedName>
        <fullName evidence="8">RagB/SusD family nutrient uptake outer membrane protein</fullName>
    </submittedName>
</protein>
<gene>
    <name evidence="8" type="ORF">HGP29_19110</name>
</gene>
<dbReference type="Proteomes" id="UP000585050">
    <property type="component" value="Unassembled WGS sequence"/>
</dbReference>
<dbReference type="Pfam" id="PF14322">
    <property type="entry name" value="SusD-like_3"/>
    <property type="match status" value="1"/>
</dbReference>
<dbReference type="Gene3D" id="1.25.40.390">
    <property type="match status" value="1"/>
</dbReference>
<sequence>MLKSMNYKNIVFCLLMLGGVSCNFLEEDPKGYITENDLPQTYEGALSLAMAPYENWVSGGNLFGRWFYLWELGTDDMSSQERPEISGPNANYLLHTANPDEYFYYNGIWGPLWKGVADCNNAMDKIQKMDGEITDEEKEEIIGELKTNRALYYYFLVRMFGDLPKVTQPMNLLSNLGEIPRSDAMEIYNEIIIPDLKDAIEVLPESYGTSYAGRFTKTSANVLLAEVYLTMAGWRYTSAGQLLKGDSELYRYAMAYADSAINNNGGFEIFTENEEYENPFEQPWRQHFSKESLIEFGNLSGLGKGAQAEGLQLVAETMDHGAGKFWGGNPKKFHGSATGMYIPTPDLFRAFEEGDKRKDFSMLVKAVDAKGDTCYSPPIYHKLCDPFIYRGEPGFQAADGDINIVLYRIADALLIFAEASNEVNGPTAKAVEQINKLRRRGGLTDLSTSMTKDQFREIIWKERRVETNGEGKRKFDLVRTNRLKQLADARDIYYSSSDNPEYANGQKDDILINTICLPYPQHEYIWPIPRPDMLLHDNWKQNYGY</sequence>
<dbReference type="InterPro" id="IPR011990">
    <property type="entry name" value="TPR-like_helical_dom_sf"/>
</dbReference>
<keyword evidence="4" id="KW-0472">Membrane</keyword>
<comment type="subcellular location">
    <subcellularLocation>
        <location evidence="1">Cell outer membrane</location>
    </subcellularLocation>
</comment>
<reference evidence="8 9" key="1">
    <citation type="submission" date="2020-04" db="EMBL/GenBank/DDBJ databases">
        <title>Flammeovirga sp. SR4, a novel species isolated from seawater.</title>
        <authorList>
            <person name="Wang X."/>
        </authorList>
    </citation>
    <scope>NUCLEOTIDE SEQUENCE [LARGE SCALE GENOMIC DNA]</scope>
    <source>
        <strain evidence="8 9">SR4</strain>
    </source>
</reference>
<evidence type="ECO:0000256" key="4">
    <source>
        <dbReference type="ARBA" id="ARBA00023136"/>
    </source>
</evidence>
<feature type="domain" description="SusD-like N-terminal" evidence="7">
    <location>
        <begin position="97"/>
        <end position="229"/>
    </location>
</feature>
<keyword evidence="3" id="KW-0732">Signal</keyword>
<evidence type="ECO:0000256" key="5">
    <source>
        <dbReference type="ARBA" id="ARBA00023237"/>
    </source>
</evidence>
<accession>A0A7X8SN71</accession>
<evidence type="ECO:0000313" key="9">
    <source>
        <dbReference type="Proteomes" id="UP000585050"/>
    </source>
</evidence>
<proteinExistence type="inferred from homology"/>
<comment type="caution">
    <text evidence="8">The sequence shown here is derived from an EMBL/GenBank/DDBJ whole genome shotgun (WGS) entry which is preliminary data.</text>
</comment>
<evidence type="ECO:0000259" key="7">
    <source>
        <dbReference type="Pfam" id="PF14322"/>
    </source>
</evidence>
<dbReference type="SUPFAM" id="SSF48452">
    <property type="entry name" value="TPR-like"/>
    <property type="match status" value="1"/>
</dbReference>
<organism evidence="8 9">
    <name type="scientific">Flammeovirga agarivorans</name>
    <dbReference type="NCBI Taxonomy" id="2726742"/>
    <lineage>
        <taxon>Bacteria</taxon>
        <taxon>Pseudomonadati</taxon>
        <taxon>Bacteroidota</taxon>
        <taxon>Cytophagia</taxon>
        <taxon>Cytophagales</taxon>
        <taxon>Flammeovirgaceae</taxon>
        <taxon>Flammeovirga</taxon>
    </lineage>
</organism>
<dbReference type="EMBL" id="JABAIL010000006">
    <property type="protein sequence ID" value="NLR93313.1"/>
    <property type="molecule type" value="Genomic_DNA"/>
</dbReference>
<evidence type="ECO:0000256" key="2">
    <source>
        <dbReference type="ARBA" id="ARBA00006275"/>
    </source>
</evidence>